<dbReference type="GO" id="GO:0120147">
    <property type="term" value="F:formylglycine-generating oxidase activity"/>
    <property type="evidence" value="ECO:0007669"/>
    <property type="project" value="TreeGrafter"/>
</dbReference>
<feature type="domain" description="Sulfatase-modifying factor enzyme-like" evidence="2">
    <location>
        <begin position="38"/>
        <end position="259"/>
    </location>
</feature>
<dbReference type="InterPro" id="IPR042095">
    <property type="entry name" value="SUMF_sf"/>
</dbReference>
<dbReference type="PANTHER" id="PTHR23150">
    <property type="entry name" value="SULFATASE MODIFYING FACTOR 1, 2"/>
    <property type="match status" value="1"/>
</dbReference>
<evidence type="ECO:0000259" key="2">
    <source>
        <dbReference type="Pfam" id="PF03781"/>
    </source>
</evidence>
<proteinExistence type="predicted"/>
<dbReference type="STRING" id="1041146.GCA_000427985_04253"/>
<keyword evidence="1" id="KW-0732">Signal</keyword>
<evidence type="ECO:0000313" key="3">
    <source>
        <dbReference type="EMBL" id="PKA42953.1"/>
    </source>
</evidence>
<dbReference type="Gene3D" id="3.90.1580.10">
    <property type="entry name" value="paralog of FGE (formylglycine-generating enzyme)"/>
    <property type="match status" value="1"/>
</dbReference>
<reference evidence="3 4" key="2">
    <citation type="submission" date="2017-12" db="EMBL/GenBank/DDBJ databases">
        <title>Genome sequence of Rhizobium sullae HCNT1 isolated from Sulla coronaria nodules and featuring peculiar denitrification phenotypes.</title>
        <authorList>
            <person name="De Diego-Diaz B."/>
            <person name="Treu L."/>
            <person name="Campanaro S."/>
            <person name="Da Silva Duarte V."/>
            <person name="Basaglia M."/>
            <person name="Favaro L."/>
            <person name="Casella S."/>
            <person name="Squartini A."/>
        </authorList>
    </citation>
    <scope>NUCLEOTIDE SEQUENCE [LARGE SCALE GENOMIC DNA]</scope>
    <source>
        <strain evidence="3 4">HCNT1</strain>
    </source>
</reference>
<name>A0A2N0DA23_RHISU</name>
<dbReference type="Pfam" id="PF03781">
    <property type="entry name" value="FGE-sulfatase"/>
    <property type="match status" value="1"/>
</dbReference>
<evidence type="ECO:0000313" key="4">
    <source>
        <dbReference type="Proteomes" id="UP000232164"/>
    </source>
</evidence>
<gene>
    <name evidence="3" type="ORF">CWR43_12765</name>
</gene>
<feature type="signal peptide" evidence="1">
    <location>
        <begin position="1"/>
        <end position="27"/>
    </location>
</feature>
<protein>
    <submittedName>
        <fullName evidence="3">Sulfatase modifying factor 2</fullName>
    </submittedName>
</protein>
<dbReference type="InterPro" id="IPR051043">
    <property type="entry name" value="Sulfatase_Mod_Factor_Kinase"/>
</dbReference>
<dbReference type="EMBL" id="PIQN01000008">
    <property type="protein sequence ID" value="PKA42953.1"/>
    <property type="molecule type" value="Genomic_DNA"/>
</dbReference>
<dbReference type="AlphaFoldDB" id="A0A2N0DA23"/>
<evidence type="ECO:0000256" key="1">
    <source>
        <dbReference type="SAM" id="SignalP"/>
    </source>
</evidence>
<dbReference type="Proteomes" id="UP000232164">
    <property type="component" value="Unassembled WGS sequence"/>
</dbReference>
<reference evidence="3 4" key="1">
    <citation type="submission" date="2017-11" db="EMBL/GenBank/DDBJ databases">
        <authorList>
            <person name="Han C.G."/>
        </authorList>
    </citation>
    <scope>NUCLEOTIDE SEQUENCE [LARGE SCALE GENOMIC DNA]</scope>
    <source>
        <strain evidence="3 4">HCNT1</strain>
    </source>
</reference>
<sequence length="262" mass="28385">MERRNIVLTSSLCAAAMAVTLAFRAAAADVGPIIGNPLIEIPAGVFVFGRDAGPENERPRRVLEGREFAINRTEITNRQYGRFVAATGHRPAFYANHPILGLDDRPVVGVNWEDADAFCRHYGLALPSEQQYERAARGTEGGAFPWGAAPPDNMRANSGADACCTADARDGYAMTAPADAFAAGASQEGVLNLIGNVWEWTNDYYAPYEGGTLARSTGLYRVLRGGSWNSDPNHLTTTYRLAYDPEFRFSANGGFRCVRSAP</sequence>
<feature type="chain" id="PRO_5014896641" evidence="1">
    <location>
        <begin position="28"/>
        <end position="262"/>
    </location>
</feature>
<dbReference type="InterPro" id="IPR005532">
    <property type="entry name" value="SUMF_dom"/>
</dbReference>
<dbReference type="PANTHER" id="PTHR23150:SF19">
    <property type="entry name" value="FORMYLGLYCINE-GENERATING ENZYME"/>
    <property type="match status" value="1"/>
</dbReference>
<dbReference type="InterPro" id="IPR016187">
    <property type="entry name" value="CTDL_fold"/>
</dbReference>
<comment type="caution">
    <text evidence="3">The sequence shown here is derived from an EMBL/GenBank/DDBJ whole genome shotgun (WGS) entry which is preliminary data.</text>
</comment>
<accession>A0A2N0DA23</accession>
<organism evidence="3 4">
    <name type="scientific">Rhizobium sullae</name>
    <name type="common">Rhizobium hedysari</name>
    <dbReference type="NCBI Taxonomy" id="50338"/>
    <lineage>
        <taxon>Bacteria</taxon>
        <taxon>Pseudomonadati</taxon>
        <taxon>Pseudomonadota</taxon>
        <taxon>Alphaproteobacteria</taxon>
        <taxon>Hyphomicrobiales</taxon>
        <taxon>Rhizobiaceae</taxon>
        <taxon>Rhizobium/Agrobacterium group</taxon>
        <taxon>Rhizobium</taxon>
    </lineage>
</organism>
<dbReference type="SUPFAM" id="SSF56436">
    <property type="entry name" value="C-type lectin-like"/>
    <property type="match status" value="1"/>
</dbReference>